<proteinExistence type="predicted"/>
<protein>
    <recommendedName>
        <fullName evidence="1">TIR domain-containing protein</fullName>
    </recommendedName>
</protein>
<dbReference type="InterPro" id="IPR035897">
    <property type="entry name" value="Toll_tir_struct_dom_sf"/>
</dbReference>
<sequence>MYDGLRMSLERIKNYEDEKRTVIDQNCAKLIICITDGLDNQSQISLQSIKSDAIKQGIVIDIISYVPESRYRIMSNEYIAQIQAEKQLCLDTRGYYYKDLASLGSTLQITFEREAALSVAMRSSDRGEQSEPKCYVPDELQNEIAICVKRSNQDFIAKSTNTRIPVMRSPTNNKHVMLSYQWDSQSLIEKVYNLLTLYNIRVWMDVHGGVRSNIYQSMAEGVEGAAIICCFLTRKYQDSINVQRELQFAQTQGKIIVPVRLESGWTESGWLGLITAGLTWINFRNVNDSNLESKVEILIRQLLLVYPALTTTCLLSPQQVYQLEHFDLRPPMITSRN</sequence>
<reference evidence="5" key="1">
    <citation type="submission" date="2021-02" db="EMBL/GenBank/DDBJ databases">
        <authorList>
            <person name="Nowell W R."/>
        </authorList>
    </citation>
    <scope>NUCLEOTIDE SEQUENCE</scope>
</reference>
<dbReference type="Proteomes" id="UP000663860">
    <property type="component" value="Unassembled WGS sequence"/>
</dbReference>
<dbReference type="SUPFAM" id="SSF52200">
    <property type="entry name" value="Toll/Interleukin receptor TIR domain"/>
    <property type="match status" value="1"/>
</dbReference>
<evidence type="ECO:0000313" key="6">
    <source>
        <dbReference type="Proteomes" id="UP000663844"/>
    </source>
</evidence>
<dbReference type="InterPro" id="IPR000157">
    <property type="entry name" value="TIR_dom"/>
</dbReference>
<dbReference type="EMBL" id="CAJOAZ010002523">
    <property type="protein sequence ID" value="CAF3936651.1"/>
    <property type="molecule type" value="Genomic_DNA"/>
</dbReference>
<dbReference type="SUPFAM" id="SSF53300">
    <property type="entry name" value="vWA-like"/>
    <property type="match status" value="1"/>
</dbReference>
<dbReference type="Pfam" id="PF13676">
    <property type="entry name" value="TIR_2"/>
    <property type="match status" value="1"/>
</dbReference>
<dbReference type="Proteomes" id="UP000663844">
    <property type="component" value="Unassembled WGS sequence"/>
</dbReference>
<name>A0A819JQB9_9BILA</name>
<dbReference type="PANTHER" id="PTHR46270:SF2">
    <property type="entry name" value="TIR DOMAIN-CONTAINING PROTEIN"/>
    <property type="match status" value="1"/>
</dbReference>
<evidence type="ECO:0000313" key="3">
    <source>
        <dbReference type="EMBL" id="CAF1233439.1"/>
    </source>
</evidence>
<comment type="caution">
    <text evidence="5">The sequence shown here is derived from an EMBL/GenBank/DDBJ whole genome shotgun (WGS) entry which is preliminary data.</text>
</comment>
<dbReference type="EMBL" id="CAJOBB010000764">
    <property type="protein sequence ID" value="CAF3746578.1"/>
    <property type="molecule type" value="Genomic_DNA"/>
</dbReference>
<dbReference type="Proteomes" id="UP000663845">
    <property type="component" value="Unassembled WGS sequence"/>
</dbReference>
<dbReference type="EMBL" id="CAJNOE010000041">
    <property type="protein sequence ID" value="CAF0794487.1"/>
    <property type="molecule type" value="Genomic_DNA"/>
</dbReference>
<evidence type="ECO:0000313" key="5">
    <source>
        <dbReference type="EMBL" id="CAF3936651.1"/>
    </source>
</evidence>
<dbReference type="PANTHER" id="PTHR46270">
    <property type="entry name" value="ARMADILLO-TYPE FOLD-RELATED"/>
    <property type="match status" value="1"/>
</dbReference>
<dbReference type="Gene3D" id="3.40.50.410">
    <property type="entry name" value="von Willebrand factor, type A domain"/>
    <property type="match status" value="1"/>
</dbReference>
<evidence type="ECO:0000259" key="1">
    <source>
        <dbReference type="Pfam" id="PF13676"/>
    </source>
</evidence>
<evidence type="ECO:0000313" key="4">
    <source>
        <dbReference type="EMBL" id="CAF3746578.1"/>
    </source>
</evidence>
<feature type="domain" description="TIR" evidence="1">
    <location>
        <begin position="176"/>
        <end position="287"/>
    </location>
</feature>
<dbReference type="EMBL" id="CAJNOG010000421">
    <property type="protein sequence ID" value="CAF1233439.1"/>
    <property type="molecule type" value="Genomic_DNA"/>
</dbReference>
<organism evidence="5 6">
    <name type="scientific">Adineta steineri</name>
    <dbReference type="NCBI Taxonomy" id="433720"/>
    <lineage>
        <taxon>Eukaryota</taxon>
        <taxon>Metazoa</taxon>
        <taxon>Spiralia</taxon>
        <taxon>Gnathifera</taxon>
        <taxon>Rotifera</taxon>
        <taxon>Eurotatoria</taxon>
        <taxon>Bdelloidea</taxon>
        <taxon>Adinetida</taxon>
        <taxon>Adinetidae</taxon>
        <taxon>Adineta</taxon>
    </lineage>
</organism>
<dbReference type="InterPro" id="IPR036465">
    <property type="entry name" value="vWFA_dom_sf"/>
</dbReference>
<gene>
    <name evidence="2" type="ORF">IZO911_LOCUS6587</name>
    <name evidence="3" type="ORF">JYZ213_LOCUS28670</name>
    <name evidence="4" type="ORF">KXQ929_LOCUS13986</name>
    <name evidence="5" type="ORF">OXD698_LOCUS25892</name>
</gene>
<dbReference type="Gene3D" id="3.40.50.10140">
    <property type="entry name" value="Toll/interleukin-1 receptor homology (TIR) domain"/>
    <property type="match status" value="1"/>
</dbReference>
<evidence type="ECO:0000313" key="2">
    <source>
        <dbReference type="EMBL" id="CAF0794487.1"/>
    </source>
</evidence>
<dbReference type="AlphaFoldDB" id="A0A819JQB9"/>
<dbReference type="Proteomes" id="UP000663868">
    <property type="component" value="Unassembled WGS sequence"/>
</dbReference>
<dbReference type="GO" id="GO:0007165">
    <property type="term" value="P:signal transduction"/>
    <property type="evidence" value="ECO:0007669"/>
    <property type="project" value="InterPro"/>
</dbReference>
<accession>A0A819JQB9</accession>